<name>A0A3S1AB42_9CYAN</name>
<organism evidence="1 2">
    <name type="scientific">Dulcicalothrix desertica PCC 7102</name>
    <dbReference type="NCBI Taxonomy" id="232991"/>
    <lineage>
        <taxon>Bacteria</taxon>
        <taxon>Bacillati</taxon>
        <taxon>Cyanobacteriota</taxon>
        <taxon>Cyanophyceae</taxon>
        <taxon>Nostocales</taxon>
        <taxon>Calotrichaceae</taxon>
        <taxon>Dulcicalothrix</taxon>
    </lineage>
</organism>
<reference evidence="1" key="1">
    <citation type="submission" date="2018-12" db="EMBL/GenBank/DDBJ databases">
        <authorList>
            <person name="Will S."/>
            <person name="Neumann-Schaal M."/>
            <person name="Henke P."/>
        </authorList>
    </citation>
    <scope>NUCLEOTIDE SEQUENCE</scope>
    <source>
        <strain evidence="1">PCC 7102</strain>
    </source>
</reference>
<proteinExistence type="predicted"/>
<keyword evidence="2" id="KW-1185">Reference proteome</keyword>
<protein>
    <submittedName>
        <fullName evidence="1">Uncharacterized protein</fullName>
    </submittedName>
</protein>
<reference evidence="1" key="2">
    <citation type="journal article" date="2019" name="Genome Biol. Evol.">
        <title>Day and night: Metabolic profiles and evolutionary relationships of six axenic non-marine cyanobacteria.</title>
        <authorList>
            <person name="Will S.E."/>
            <person name="Henke P."/>
            <person name="Boedeker C."/>
            <person name="Huang S."/>
            <person name="Brinkmann H."/>
            <person name="Rohde M."/>
            <person name="Jarek M."/>
            <person name="Friedl T."/>
            <person name="Seufert S."/>
            <person name="Schumacher M."/>
            <person name="Overmann J."/>
            <person name="Neumann-Schaal M."/>
            <person name="Petersen J."/>
        </authorList>
    </citation>
    <scope>NUCLEOTIDE SEQUENCE [LARGE SCALE GENOMIC DNA]</scope>
    <source>
        <strain evidence="1">PCC 7102</strain>
    </source>
</reference>
<sequence>MASWSMLTKEEQNRIYEIKSIATEEKNQNITTDEPASIKVGDIVVWDNCYPHLSSWQPFRVQRIEVNGSVKLENVINLIPIEELKLA</sequence>
<dbReference type="Proteomes" id="UP000271624">
    <property type="component" value="Unassembled WGS sequence"/>
</dbReference>
<gene>
    <name evidence="1" type="ORF">DSM106972_084070</name>
</gene>
<comment type="caution">
    <text evidence="1">The sequence shown here is derived from an EMBL/GenBank/DDBJ whole genome shotgun (WGS) entry which is preliminary data.</text>
</comment>
<evidence type="ECO:0000313" key="2">
    <source>
        <dbReference type="Proteomes" id="UP000271624"/>
    </source>
</evidence>
<dbReference type="AlphaFoldDB" id="A0A3S1AB42"/>
<evidence type="ECO:0000313" key="1">
    <source>
        <dbReference type="EMBL" id="RUS97459.1"/>
    </source>
</evidence>
<dbReference type="EMBL" id="RSCL01000032">
    <property type="protein sequence ID" value="RUS97459.1"/>
    <property type="molecule type" value="Genomic_DNA"/>
</dbReference>
<accession>A0A3S1AB42</accession>